<name>A0A367ZLW5_9BACT</name>
<keyword evidence="2" id="KW-0456">Lyase</keyword>
<dbReference type="GO" id="GO:0005829">
    <property type="term" value="C:cytosol"/>
    <property type="evidence" value="ECO:0007669"/>
    <property type="project" value="TreeGrafter"/>
</dbReference>
<dbReference type="Pfam" id="PF00596">
    <property type="entry name" value="Aldolase_II"/>
    <property type="match status" value="1"/>
</dbReference>
<organism evidence="4 5">
    <name type="scientific">Candidatus Ozemobacter sibiricus</name>
    <dbReference type="NCBI Taxonomy" id="2268124"/>
    <lineage>
        <taxon>Bacteria</taxon>
        <taxon>Candidatus Ozemobacteria</taxon>
        <taxon>Candidatus Ozemobacterales</taxon>
        <taxon>Candidatus Ozemobacteraceae</taxon>
        <taxon>Candidatus Ozemobacter</taxon>
    </lineage>
</organism>
<dbReference type="Proteomes" id="UP000252355">
    <property type="component" value="Unassembled WGS sequence"/>
</dbReference>
<dbReference type="InterPro" id="IPR050197">
    <property type="entry name" value="Aldolase_class_II_sugar_metab"/>
</dbReference>
<dbReference type="EMBL" id="QOQW01000018">
    <property type="protein sequence ID" value="RCK78837.1"/>
    <property type="molecule type" value="Genomic_DNA"/>
</dbReference>
<keyword evidence="1" id="KW-0479">Metal-binding</keyword>
<dbReference type="InterPro" id="IPR001303">
    <property type="entry name" value="Aldolase_II/adducin_N"/>
</dbReference>
<dbReference type="SUPFAM" id="SSF53639">
    <property type="entry name" value="AraD/HMP-PK domain-like"/>
    <property type="match status" value="1"/>
</dbReference>
<reference evidence="4 5" key="1">
    <citation type="submission" date="2018-05" db="EMBL/GenBank/DDBJ databases">
        <title>A metagenomic window into the 2 km-deep terrestrial subsurface aquifer revealed taxonomically and functionally diverse microbial community comprising novel uncultured bacterial lineages.</title>
        <authorList>
            <person name="Kadnikov V.V."/>
            <person name="Mardanov A.V."/>
            <person name="Beletsky A.V."/>
            <person name="Banks D."/>
            <person name="Pimenov N.V."/>
            <person name="Frank Y.A."/>
            <person name="Karnachuk O.V."/>
            <person name="Ravin N.V."/>
        </authorList>
    </citation>
    <scope>NUCLEOTIDE SEQUENCE [LARGE SCALE GENOMIC DNA]</scope>
    <source>
        <strain evidence="4">BY5</strain>
    </source>
</reference>
<evidence type="ECO:0000259" key="3">
    <source>
        <dbReference type="SMART" id="SM01007"/>
    </source>
</evidence>
<dbReference type="PANTHER" id="PTHR22789">
    <property type="entry name" value="FUCULOSE PHOSPHATE ALDOLASE"/>
    <property type="match status" value="1"/>
</dbReference>
<evidence type="ECO:0000256" key="1">
    <source>
        <dbReference type="ARBA" id="ARBA00022723"/>
    </source>
</evidence>
<dbReference type="SMART" id="SM01007">
    <property type="entry name" value="Aldolase_II"/>
    <property type="match status" value="1"/>
</dbReference>
<evidence type="ECO:0000313" key="5">
    <source>
        <dbReference type="Proteomes" id="UP000252355"/>
    </source>
</evidence>
<dbReference type="GO" id="GO:0016832">
    <property type="term" value="F:aldehyde-lyase activity"/>
    <property type="evidence" value="ECO:0007669"/>
    <property type="project" value="TreeGrafter"/>
</dbReference>
<dbReference type="InterPro" id="IPR036409">
    <property type="entry name" value="Aldolase_II/adducin_N_sf"/>
</dbReference>
<dbReference type="PANTHER" id="PTHR22789:SF0">
    <property type="entry name" value="3-OXO-TETRONATE 4-PHOSPHATE DECARBOXYLASE-RELATED"/>
    <property type="match status" value="1"/>
</dbReference>
<dbReference type="AlphaFoldDB" id="A0A367ZLW5"/>
<proteinExistence type="predicted"/>
<dbReference type="GO" id="GO:0019323">
    <property type="term" value="P:pentose catabolic process"/>
    <property type="evidence" value="ECO:0007669"/>
    <property type="project" value="TreeGrafter"/>
</dbReference>
<dbReference type="GO" id="GO:0046872">
    <property type="term" value="F:metal ion binding"/>
    <property type="evidence" value="ECO:0007669"/>
    <property type="project" value="UniProtKB-KW"/>
</dbReference>
<evidence type="ECO:0000256" key="2">
    <source>
        <dbReference type="ARBA" id="ARBA00023239"/>
    </source>
</evidence>
<dbReference type="NCBIfam" id="NF006413">
    <property type="entry name" value="PRK08660.1"/>
    <property type="match status" value="1"/>
</dbReference>
<dbReference type="Gene3D" id="3.40.225.10">
    <property type="entry name" value="Class II aldolase/adducin N-terminal domain"/>
    <property type="match status" value="1"/>
</dbReference>
<comment type="caution">
    <text evidence="4">The sequence shown here is derived from an EMBL/GenBank/DDBJ whole genome shotgun (WGS) entry which is preliminary data.</text>
</comment>
<protein>
    <submittedName>
        <fullName evidence="4">Ribulose-5-phosphate 4-epimerase</fullName>
    </submittedName>
</protein>
<sequence length="190" mass="20485">MNVLRAFQTTGADLFAAGLNNSHSGNLSVRLGRTLAITRTGAMLHRLDHADIVETALDHDDAETRRASRELPVHRAIYRGTAHDAIVHAHPPHVIALSLSLDRIRPVDAEGTYYFPQGVPVVAVRNPIASEEVGAVVAPLLRTCPLVVVRGHGTFAVGSTLEDGLHWTTSLEHSARILCLHLSLARGQPS</sequence>
<gene>
    <name evidence="4" type="ORF">OZSIB_0987</name>
</gene>
<evidence type="ECO:0000313" key="4">
    <source>
        <dbReference type="EMBL" id="RCK78837.1"/>
    </source>
</evidence>
<feature type="domain" description="Class II aldolase/adducin N-terminal" evidence="3">
    <location>
        <begin position="5"/>
        <end position="179"/>
    </location>
</feature>
<accession>A0A367ZLW5</accession>